<feature type="domain" description="Macro" evidence="1">
    <location>
        <begin position="1"/>
        <end position="176"/>
    </location>
</feature>
<dbReference type="OrthoDB" id="6194521at2"/>
<dbReference type="SMART" id="SM00506">
    <property type="entry name" value="A1pp"/>
    <property type="match status" value="1"/>
</dbReference>
<dbReference type="AlphaFoldDB" id="A0A1H3XVX0"/>
<dbReference type="Proteomes" id="UP000198584">
    <property type="component" value="Unassembled WGS sequence"/>
</dbReference>
<organism evidence="2 3">
    <name type="scientific">Thalassobacillus cyri</name>
    <dbReference type="NCBI Taxonomy" id="571932"/>
    <lineage>
        <taxon>Bacteria</taxon>
        <taxon>Bacillati</taxon>
        <taxon>Bacillota</taxon>
        <taxon>Bacilli</taxon>
        <taxon>Bacillales</taxon>
        <taxon>Bacillaceae</taxon>
        <taxon>Thalassobacillus</taxon>
    </lineage>
</organism>
<protein>
    <submittedName>
        <fullName evidence="2">O-acetyl-ADP-ribose deacetylase (Regulator of RNase III), contains Macro domain</fullName>
    </submittedName>
</protein>
<accession>A0A1H3XVX0</accession>
<dbReference type="STRING" id="571932.SAMN05421743_102251"/>
<proteinExistence type="predicted"/>
<dbReference type="PROSITE" id="PS51154">
    <property type="entry name" value="MACRO"/>
    <property type="match status" value="1"/>
</dbReference>
<dbReference type="RefSeq" id="WP_093042436.1">
    <property type="nucleotide sequence ID" value="NZ_FNQR01000002.1"/>
</dbReference>
<dbReference type="PANTHER" id="PTHR11106">
    <property type="entry name" value="GANGLIOSIDE INDUCED DIFFERENTIATION ASSOCIATED PROTEIN 2-RELATED"/>
    <property type="match status" value="1"/>
</dbReference>
<name>A0A1H3XVX0_9BACI</name>
<reference evidence="2 3" key="1">
    <citation type="submission" date="2016-10" db="EMBL/GenBank/DDBJ databases">
        <authorList>
            <person name="de Groot N.N."/>
        </authorList>
    </citation>
    <scope>NUCLEOTIDE SEQUENCE [LARGE SCALE GENOMIC DNA]</scope>
    <source>
        <strain evidence="2 3">CCM7597</strain>
    </source>
</reference>
<dbReference type="InterPro" id="IPR043472">
    <property type="entry name" value="Macro_dom-like"/>
</dbReference>
<dbReference type="EMBL" id="FNQR01000002">
    <property type="protein sequence ID" value="SEA02712.1"/>
    <property type="molecule type" value="Genomic_DNA"/>
</dbReference>
<dbReference type="Gene3D" id="3.40.220.10">
    <property type="entry name" value="Leucine Aminopeptidase, subunit E, domain 1"/>
    <property type="match status" value="1"/>
</dbReference>
<dbReference type="PANTHER" id="PTHR11106:SF27">
    <property type="entry name" value="MACRO DOMAIN-CONTAINING PROTEIN"/>
    <property type="match status" value="1"/>
</dbReference>
<dbReference type="InterPro" id="IPR002589">
    <property type="entry name" value="Macro_dom"/>
</dbReference>
<evidence type="ECO:0000313" key="2">
    <source>
        <dbReference type="EMBL" id="SEA02712.1"/>
    </source>
</evidence>
<evidence type="ECO:0000313" key="3">
    <source>
        <dbReference type="Proteomes" id="UP000198584"/>
    </source>
</evidence>
<evidence type="ECO:0000259" key="1">
    <source>
        <dbReference type="PROSITE" id="PS51154"/>
    </source>
</evidence>
<gene>
    <name evidence="2" type="ORF">SAMN05421743_102251</name>
</gene>
<dbReference type="Pfam" id="PF01661">
    <property type="entry name" value="Macro"/>
    <property type="match status" value="1"/>
</dbReference>
<keyword evidence="3" id="KW-1185">Reference proteome</keyword>
<sequence length="179" mass="19564">MKRTLEGVVVDTIQGDIANQTDMDAVVNAANAELRTGGGVAGALYKMAGPDLAEAGKRFAPISPGKAVITPAFKLPNDYVIHCLDPVYGRDKPEGELLQRCYVEALKQAEEKEVESIAFPSISTGAFGYPLKEAIPIVLNTVLNEITGLKHVKHIRFVLFSKSDLKAYESYWNKALKER</sequence>
<dbReference type="SUPFAM" id="SSF52949">
    <property type="entry name" value="Macro domain-like"/>
    <property type="match status" value="1"/>
</dbReference>